<sequence length="573" mass="63353">MEFSFKFISQLLTSGLPLLSSWNPGENHKACLTLKSNLKLENTTVIDVSYVPAGSKVSTLGTCAKTADVNVPLCRVQFSTKTTDTSVVHAEAWLPDEWYGRFLGTGNGGLGGCIDYPNLDYGSALHFATVGSNNGHDGGSGSPFLGHPEVINDFAFRAIHVETVIGKQIVEAYYGRPHSKSYYLGCSTGGRQGTQAALKFPEDFDGIIAGAPATDFNHLVHWTNILASYVGAPAPDSSPAFIPPELWKTVAAEVMRQCDGLDGVLDGIVTEPDACDFRPEALLCRSGAALDACLTPPQVEALRKIYSPLYGSDSELLYPRFDPGAEPSDIFNGQFPDRSKEWVQYAVLNDTDFDFRHYGAKQAVQMDSINPGGIATFDGDLSAFRDRGGKFLTYHGRIDSASAFSSLPQPHTERFPPDYRLRQFEARVRPRRLHPWDAVPGCVLPTLPRPRHGSLHIRPRRSAFWVRLSLRSTMASDVVTGSFGPNPTRSTRARIIFFLPWWTGSKAMLRRMQLLERQKMGRRVHTVGIRIEAFGIPWKARSGVRCSDDRERPKCNPINLLFFCFVPALFARC</sequence>
<evidence type="ECO:0000256" key="10">
    <source>
        <dbReference type="RuleBase" id="RU361238"/>
    </source>
</evidence>
<keyword evidence="3" id="KW-0119">Carbohydrate metabolism</keyword>
<comment type="similarity">
    <text evidence="1 10">Belongs to the tannase family.</text>
</comment>
<dbReference type="GO" id="GO:0030600">
    <property type="term" value="F:feruloyl esterase activity"/>
    <property type="evidence" value="ECO:0007669"/>
    <property type="project" value="UniProtKB-EC"/>
</dbReference>
<name>A0A8H7CVX0_9AGAR</name>
<evidence type="ECO:0000256" key="8">
    <source>
        <dbReference type="ARBA" id="ARBA00023157"/>
    </source>
</evidence>
<keyword evidence="4" id="KW-0479">Metal-binding</keyword>
<dbReference type="SUPFAM" id="SSF53474">
    <property type="entry name" value="alpha/beta-Hydrolases"/>
    <property type="match status" value="1"/>
</dbReference>
<keyword evidence="2" id="KW-0719">Serine esterase</keyword>
<dbReference type="PANTHER" id="PTHR33938:SF15">
    <property type="entry name" value="FERULOYL ESTERASE B-RELATED"/>
    <property type="match status" value="1"/>
</dbReference>
<evidence type="ECO:0000256" key="2">
    <source>
        <dbReference type="ARBA" id="ARBA00022487"/>
    </source>
</evidence>
<keyword evidence="12" id="KW-1185">Reference proteome</keyword>
<dbReference type="InterPro" id="IPR011118">
    <property type="entry name" value="Tannase/feruloyl_esterase"/>
</dbReference>
<dbReference type="Pfam" id="PF07519">
    <property type="entry name" value="Tannase"/>
    <property type="match status" value="1"/>
</dbReference>
<dbReference type="PANTHER" id="PTHR33938">
    <property type="entry name" value="FERULOYL ESTERASE B-RELATED"/>
    <property type="match status" value="1"/>
</dbReference>
<keyword evidence="7" id="KW-0106">Calcium</keyword>
<proteinExistence type="inferred from homology"/>
<comment type="catalytic activity">
    <reaction evidence="9">
        <text>feruloyl-polysaccharide + H2O = ferulate + polysaccharide.</text>
        <dbReference type="EC" id="3.1.1.73"/>
    </reaction>
</comment>
<keyword evidence="8" id="KW-1015">Disulfide bond</keyword>
<keyword evidence="5" id="KW-0732">Signal</keyword>
<dbReference type="Gene3D" id="3.40.50.1820">
    <property type="entry name" value="alpha/beta hydrolase"/>
    <property type="match status" value="1"/>
</dbReference>
<evidence type="ECO:0000256" key="5">
    <source>
        <dbReference type="ARBA" id="ARBA00022729"/>
    </source>
</evidence>
<dbReference type="EC" id="3.1.1.-" evidence="10"/>
<comment type="caution">
    <text evidence="11">The sequence shown here is derived from an EMBL/GenBank/DDBJ whole genome shotgun (WGS) entry which is preliminary data.</text>
</comment>
<keyword evidence="3" id="KW-0624">Polysaccharide degradation</keyword>
<evidence type="ECO:0000313" key="12">
    <source>
        <dbReference type="Proteomes" id="UP000623467"/>
    </source>
</evidence>
<dbReference type="Proteomes" id="UP000623467">
    <property type="component" value="Unassembled WGS sequence"/>
</dbReference>
<evidence type="ECO:0000313" key="11">
    <source>
        <dbReference type="EMBL" id="KAF7349303.1"/>
    </source>
</evidence>
<evidence type="ECO:0000256" key="9">
    <source>
        <dbReference type="ARBA" id="ARBA00034075"/>
    </source>
</evidence>
<evidence type="ECO:0000256" key="3">
    <source>
        <dbReference type="ARBA" id="ARBA00022651"/>
    </source>
</evidence>
<reference evidence="11" key="1">
    <citation type="submission" date="2020-05" db="EMBL/GenBank/DDBJ databases">
        <title>Mycena genomes resolve the evolution of fungal bioluminescence.</title>
        <authorList>
            <person name="Tsai I.J."/>
        </authorList>
    </citation>
    <scope>NUCLEOTIDE SEQUENCE</scope>
    <source>
        <strain evidence="11">160909Yilan</strain>
    </source>
</reference>
<dbReference type="AlphaFoldDB" id="A0A8H7CVX0"/>
<evidence type="ECO:0000256" key="4">
    <source>
        <dbReference type="ARBA" id="ARBA00022723"/>
    </source>
</evidence>
<dbReference type="GO" id="GO:0045493">
    <property type="term" value="P:xylan catabolic process"/>
    <property type="evidence" value="ECO:0007669"/>
    <property type="project" value="UniProtKB-KW"/>
</dbReference>
<evidence type="ECO:0000256" key="1">
    <source>
        <dbReference type="ARBA" id="ARBA00006249"/>
    </source>
</evidence>
<evidence type="ECO:0000256" key="7">
    <source>
        <dbReference type="ARBA" id="ARBA00022837"/>
    </source>
</evidence>
<protein>
    <recommendedName>
        <fullName evidence="10">Carboxylic ester hydrolase</fullName>
        <ecNumber evidence="10">3.1.1.-</ecNumber>
    </recommendedName>
</protein>
<dbReference type="GO" id="GO:0046872">
    <property type="term" value="F:metal ion binding"/>
    <property type="evidence" value="ECO:0007669"/>
    <property type="project" value="UniProtKB-KW"/>
</dbReference>
<dbReference type="EMBL" id="JACAZH010000016">
    <property type="protein sequence ID" value="KAF7349303.1"/>
    <property type="molecule type" value="Genomic_DNA"/>
</dbReference>
<accession>A0A8H7CVX0</accession>
<dbReference type="OrthoDB" id="3039123at2759"/>
<keyword evidence="3" id="KW-0858">Xylan degradation</keyword>
<keyword evidence="6 10" id="KW-0378">Hydrolase</keyword>
<dbReference type="InterPro" id="IPR029058">
    <property type="entry name" value="AB_hydrolase_fold"/>
</dbReference>
<organism evidence="11 12">
    <name type="scientific">Mycena sanguinolenta</name>
    <dbReference type="NCBI Taxonomy" id="230812"/>
    <lineage>
        <taxon>Eukaryota</taxon>
        <taxon>Fungi</taxon>
        <taxon>Dikarya</taxon>
        <taxon>Basidiomycota</taxon>
        <taxon>Agaricomycotina</taxon>
        <taxon>Agaricomycetes</taxon>
        <taxon>Agaricomycetidae</taxon>
        <taxon>Agaricales</taxon>
        <taxon>Marasmiineae</taxon>
        <taxon>Mycenaceae</taxon>
        <taxon>Mycena</taxon>
    </lineage>
</organism>
<evidence type="ECO:0000256" key="6">
    <source>
        <dbReference type="ARBA" id="ARBA00022801"/>
    </source>
</evidence>
<gene>
    <name evidence="11" type="ORF">MSAN_01719800</name>
</gene>